<dbReference type="EMBL" id="JADHQD010000031">
    <property type="protein sequence ID" value="MBL6818615.1"/>
    <property type="molecule type" value="Genomic_DNA"/>
</dbReference>
<sequence>MTEYQIFNLMYVGFISNSMYFVGMVLLTWLGFRMANNIFNSTDANMAAKVFTSIYCVLVGIMLFYTQQIGAAILETAANSLVAIEAASAERMSTYPNSPLSVGGPVQTFFVLLVVVFQLSIVWSKK</sequence>
<comment type="caution">
    <text evidence="2">The sequence shown here is derived from an EMBL/GenBank/DDBJ whole genome shotgun (WGS) entry which is preliminary data.</text>
</comment>
<keyword evidence="1" id="KW-1133">Transmembrane helix</keyword>
<dbReference type="Proteomes" id="UP000711391">
    <property type="component" value="Unassembled WGS sequence"/>
</dbReference>
<evidence type="ECO:0000313" key="3">
    <source>
        <dbReference type="Proteomes" id="UP000711391"/>
    </source>
</evidence>
<dbReference type="AlphaFoldDB" id="A0A937I8R5"/>
<reference evidence="2" key="1">
    <citation type="submission" date="2020-10" db="EMBL/GenBank/DDBJ databases">
        <title>Microbiome of the Black Sea water column analyzed by genome centric metagenomics.</title>
        <authorList>
            <person name="Cabello-Yeves P.J."/>
            <person name="Callieri C."/>
            <person name="Picazo A."/>
            <person name="Mehrshad M."/>
            <person name="Haro-Moreno J.M."/>
            <person name="Roda-Garcia J."/>
            <person name="Dzembekova N."/>
            <person name="Slabakova V."/>
            <person name="Slabakova N."/>
            <person name="Moncheva S."/>
            <person name="Rodriguez-Valera F."/>
        </authorList>
    </citation>
    <scope>NUCLEOTIDE SEQUENCE</scope>
    <source>
        <strain evidence="2">BS307-5m-G50</strain>
    </source>
</reference>
<evidence type="ECO:0000256" key="1">
    <source>
        <dbReference type="SAM" id="Phobius"/>
    </source>
</evidence>
<organism evidence="2 3">
    <name type="scientific">SAR86 cluster bacterium</name>
    <dbReference type="NCBI Taxonomy" id="2030880"/>
    <lineage>
        <taxon>Bacteria</taxon>
        <taxon>Pseudomonadati</taxon>
        <taxon>Pseudomonadota</taxon>
        <taxon>Gammaproteobacteria</taxon>
        <taxon>SAR86 cluster</taxon>
    </lineage>
</organism>
<protein>
    <submittedName>
        <fullName evidence="2">Uncharacterized protein</fullName>
    </submittedName>
</protein>
<feature type="transmembrane region" description="Helical" evidence="1">
    <location>
        <begin position="102"/>
        <end position="123"/>
    </location>
</feature>
<keyword evidence="1" id="KW-0812">Transmembrane</keyword>
<keyword evidence="1" id="KW-0472">Membrane</keyword>
<feature type="transmembrane region" description="Helical" evidence="1">
    <location>
        <begin position="6"/>
        <end position="32"/>
    </location>
</feature>
<accession>A0A937I8R5</accession>
<proteinExistence type="predicted"/>
<evidence type="ECO:0000313" key="2">
    <source>
        <dbReference type="EMBL" id="MBL6818615.1"/>
    </source>
</evidence>
<gene>
    <name evidence="2" type="ORF">ISQ64_04345</name>
</gene>
<name>A0A937I8R5_9GAMM</name>
<feature type="transmembrane region" description="Helical" evidence="1">
    <location>
        <begin position="44"/>
        <end position="65"/>
    </location>
</feature>